<name>A0AAD6Z0H9_9AGAR</name>
<dbReference type="AlphaFoldDB" id="A0AAD6Z0H9"/>
<dbReference type="EMBL" id="JARIHO010000113">
    <property type="protein sequence ID" value="KAJ7302632.1"/>
    <property type="molecule type" value="Genomic_DNA"/>
</dbReference>
<organism evidence="1 2">
    <name type="scientific">Mycena albidolilacea</name>
    <dbReference type="NCBI Taxonomy" id="1033008"/>
    <lineage>
        <taxon>Eukaryota</taxon>
        <taxon>Fungi</taxon>
        <taxon>Dikarya</taxon>
        <taxon>Basidiomycota</taxon>
        <taxon>Agaricomycotina</taxon>
        <taxon>Agaricomycetes</taxon>
        <taxon>Agaricomycetidae</taxon>
        <taxon>Agaricales</taxon>
        <taxon>Marasmiineae</taxon>
        <taxon>Mycenaceae</taxon>
        <taxon>Mycena</taxon>
    </lineage>
</organism>
<gene>
    <name evidence="1" type="ORF">DFH08DRAFT_826378</name>
</gene>
<evidence type="ECO:0000313" key="2">
    <source>
        <dbReference type="Proteomes" id="UP001218218"/>
    </source>
</evidence>
<proteinExistence type="predicted"/>
<sequence>MKAVSTCNTWLLHPPVPQDLDDPQTQCGVIQWAWQTKSTMKAKGEAIELLKDPLLIAQIKALEPFSTEADALLEVLIDYRMMADSPISAAFKDLQQRLQVAKQQAQAKSTLASHREKRKFSIHDILASQQEDSVGSPHYPRIWWCYRHPETSVPVCHCQVLADARSCIAEDAIINAENGYETVGSELVIILACDARANLECGPYKFIMSQDYSVSAHRDDCFTEFCLSWTVDCKVDPPKSAQEAAVPAMTSVTTHQQSRQFHLVSGGANFVDVALKVKVEMAVGTLIAFRPKNLYSTTRLCGAHIHASMRCFASRIKVAFEKAQQGLSVELHTGAGKGGEYIKTNICLEMPTKV</sequence>
<accession>A0AAD6Z0H9</accession>
<reference evidence="1" key="1">
    <citation type="submission" date="2023-03" db="EMBL/GenBank/DDBJ databases">
        <title>Massive genome expansion in bonnet fungi (Mycena s.s.) driven by repeated elements and novel gene families across ecological guilds.</title>
        <authorList>
            <consortium name="Lawrence Berkeley National Laboratory"/>
            <person name="Harder C.B."/>
            <person name="Miyauchi S."/>
            <person name="Viragh M."/>
            <person name="Kuo A."/>
            <person name="Thoen E."/>
            <person name="Andreopoulos B."/>
            <person name="Lu D."/>
            <person name="Skrede I."/>
            <person name="Drula E."/>
            <person name="Henrissat B."/>
            <person name="Morin E."/>
            <person name="Kohler A."/>
            <person name="Barry K."/>
            <person name="LaButti K."/>
            <person name="Morin E."/>
            <person name="Salamov A."/>
            <person name="Lipzen A."/>
            <person name="Mereny Z."/>
            <person name="Hegedus B."/>
            <person name="Baldrian P."/>
            <person name="Stursova M."/>
            <person name="Weitz H."/>
            <person name="Taylor A."/>
            <person name="Grigoriev I.V."/>
            <person name="Nagy L.G."/>
            <person name="Martin F."/>
            <person name="Kauserud H."/>
        </authorList>
    </citation>
    <scope>NUCLEOTIDE SEQUENCE</scope>
    <source>
        <strain evidence="1">CBHHK002</strain>
    </source>
</reference>
<protein>
    <submittedName>
        <fullName evidence="1">Uncharacterized protein</fullName>
    </submittedName>
</protein>
<dbReference type="Proteomes" id="UP001218218">
    <property type="component" value="Unassembled WGS sequence"/>
</dbReference>
<comment type="caution">
    <text evidence="1">The sequence shown here is derived from an EMBL/GenBank/DDBJ whole genome shotgun (WGS) entry which is preliminary data.</text>
</comment>
<evidence type="ECO:0000313" key="1">
    <source>
        <dbReference type="EMBL" id="KAJ7302632.1"/>
    </source>
</evidence>
<keyword evidence="2" id="KW-1185">Reference proteome</keyword>